<evidence type="ECO:0000313" key="2">
    <source>
        <dbReference type="Proteomes" id="UP000270021"/>
    </source>
</evidence>
<dbReference type="OrthoDB" id="3266308at2"/>
<accession>A0A3S8ZA53</accession>
<gene>
    <name evidence="1" type="ORF">EJO69_08535</name>
</gene>
<dbReference type="AlphaFoldDB" id="A0A3S8ZA53"/>
<dbReference type="KEGG" id="fsl:EJO69_08535"/>
<keyword evidence="2" id="KW-1185">Reference proteome</keyword>
<sequence>MRRAGTVERRLIDETIVDDFRALVARLGIMSTVSSLYGGEPPCDGVELPNRPIRLHHCTADGSARWLLVAGSSDADPWAHVDTAPLWVQERYDMMLRPGLVAWGSPTAWEVSDGRRVLEHDGVLPVVDIARPWLTDGIRTVVRSALSDGATIAHLGEILPSDEPDVRADADIPALSVALWNALTSPAITNSPERLAGSLRASATHVRLHPVTGERISKARARVDLLWRSLLPEQDRPVGPVDGPLAVTPRRGDMERQVIARNTALLRGWATAAMAEAARQVPLAERRFGFDERGLSVRDGSSWARLIGFSEDRLAIVGDGPARAPHSSPASTRPGWLPDLSEFGGTVAWTVRGYWRGDRLTGPLETIPEFAALAAVKPDREPNLAAALARVPEPVGADARDEVLGMMRGLQDFTWSGAILAASPPFGGALTVYPFEGRVSRA</sequence>
<dbReference type="RefSeq" id="WP_126041010.1">
    <property type="nucleotide sequence ID" value="NZ_CP034438.1"/>
</dbReference>
<reference evidence="1 2" key="1">
    <citation type="submission" date="2018-12" db="EMBL/GenBank/DDBJ databases">
        <title>Complete genome sequence of Flaviflexus salsibiostraticola KCTC 33148.</title>
        <authorList>
            <person name="Bae J.-W."/>
        </authorList>
    </citation>
    <scope>NUCLEOTIDE SEQUENCE [LARGE SCALE GENOMIC DNA]</scope>
    <source>
        <strain evidence="1 2">KCTC 33148</strain>
    </source>
</reference>
<evidence type="ECO:0000313" key="1">
    <source>
        <dbReference type="EMBL" id="AZN30346.1"/>
    </source>
</evidence>
<organism evidence="1 2">
    <name type="scientific">Flaviflexus salsibiostraticola</name>
    <dbReference type="NCBI Taxonomy" id="1282737"/>
    <lineage>
        <taxon>Bacteria</taxon>
        <taxon>Bacillati</taxon>
        <taxon>Actinomycetota</taxon>
        <taxon>Actinomycetes</taxon>
        <taxon>Actinomycetales</taxon>
        <taxon>Actinomycetaceae</taxon>
        <taxon>Flaviflexus</taxon>
    </lineage>
</organism>
<dbReference type="EMBL" id="CP034438">
    <property type="protein sequence ID" value="AZN30346.1"/>
    <property type="molecule type" value="Genomic_DNA"/>
</dbReference>
<proteinExistence type="predicted"/>
<dbReference type="Proteomes" id="UP000270021">
    <property type="component" value="Chromosome"/>
</dbReference>
<name>A0A3S8ZA53_9ACTO</name>
<protein>
    <submittedName>
        <fullName evidence="1">Uncharacterized protein</fullName>
    </submittedName>
</protein>